<gene>
    <name evidence="2" type="ORF">A9200_15605</name>
</gene>
<comment type="caution">
    <text evidence="2">The sequence shown here is derived from an EMBL/GenBank/DDBJ whole genome shotgun (WGS) entry which is preliminary data.</text>
</comment>
<feature type="domain" description="Methyltransferase type 11" evidence="1">
    <location>
        <begin position="62"/>
        <end position="153"/>
    </location>
</feature>
<dbReference type="GO" id="GO:0008757">
    <property type="term" value="F:S-adenosylmethionine-dependent methyltransferase activity"/>
    <property type="evidence" value="ECO:0007669"/>
    <property type="project" value="InterPro"/>
</dbReference>
<dbReference type="OrthoDB" id="1143568at2"/>
<dbReference type="InterPro" id="IPR029063">
    <property type="entry name" value="SAM-dependent_MTases_sf"/>
</dbReference>
<dbReference type="Gene3D" id="3.40.50.150">
    <property type="entry name" value="Vaccinia Virus protein VP39"/>
    <property type="match status" value="1"/>
</dbReference>
<keyword evidence="2" id="KW-0489">Methyltransferase</keyword>
<keyword evidence="2" id="KW-0808">Transferase</keyword>
<dbReference type="Pfam" id="PF08241">
    <property type="entry name" value="Methyltransf_11"/>
    <property type="match status" value="1"/>
</dbReference>
<proteinExistence type="predicted"/>
<dbReference type="EMBL" id="LZFP01000007">
    <property type="protein sequence ID" value="OBR40539.1"/>
    <property type="molecule type" value="Genomic_DNA"/>
</dbReference>
<organism evidence="2 3">
    <name type="scientific">Maribacter hydrothermalis</name>
    <dbReference type="NCBI Taxonomy" id="1836467"/>
    <lineage>
        <taxon>Bacteria</taxon>
        <taxon>Pseudomonadati</taxon>
        <taxon>Bacteroidota</taxon>
        <taxon>Flavobacteriia</taxon>
        <taxon>Flavobacteriales</taxon>
        <taxon>Flavobacteriaceae</taxon>
        <taxon>Maribacter</taxon>
    </lineage>
</organism>
<dbReference type="STRING" id="1836467.BTR34_11955"/>
<keyword evidence="3" id="KW-1185">Reference proteome</keyword>
<dbReference type="GO" id="GO:0032259">
    <property type="term" value="P:methylation"/>
    <property type="evidence" value="ECO:0007669"/>
    <property type="project" value="UniProtKB-KW"/>
</dbReference>
<evidence type="ECO:0000313" key="2">
    <source>
        <dbReference type="EMBL" id="OBR40539.1"/>
    </source>
</evidence>
<dbReference type="Proteomes" id="UP000092164">
    <property type="component" value="Unassembled WGS sequence"/>
</dbReference>
<dbReference type="CDD" id="cd02440">
    <property type="entry name" value="AdoMet_MTases"/>
    <property type="match status" value="1"/>
</dbReference>
<dbReference type="InterPro" id="IPR013216">
    <property type="entry name" value="Methyltransf_11"/>
</dbReference>
<protein>
    <submittedName>
        <fullName evidence="2">Methyltransferase</fullName>
    </submittedName>
</protein>
<dbReference type="RefSeq" id="WP_068483745.1">
    <property type="nucleotide sequence ID" value="NZ_CP018760.1"/>
</dbReference>
<dbReference type="SUPFAM" id="SSF53335">
    <property type="entry name" value="S-adenosyl-L-methionine-dependent methyltransferases"/>
    <property type="match status" value="1"/>
</dbReference>
<name>A0A1B7ZCB1_9FLAO</name>
<sequence>MKEDILGHALLDYQQGNYTEDITTYSSLEEEDTIPLPYMFRSFKEMPKLEQKALKICKGEILDVGCGAGSHSLYLQDNGLSVTSLDTSAGAIEVCKLRGLKNIINESILTYESKTFDTILILMNGVGLAGTLNGLEKFFSKLKSLLNKNGQILLDSSDIIYMFENDDDGGYWIPEDVTYYGEVSFTMKYKNNKSKPFPWLYVDYNTLQRAANYNNLNCELVTEGEHYDYLARLTLAK</sequence>
<dbReference type="AlphaFoldDB" id="A0A1B7ZCB1"/>
<evidence type="ECO:0000259" key="1">
    <source>
        <dbReference type="Pfam" id="PF08241"/>
    </source>
</evidence>
<evidence type="ECO:0000313" key="3">
    <source>
        <dbReference type="Proteomes" id="UP000092164"/>
    </source>
</evidence>
<dbReference type="KEGG" id="mart:BTR34_11955"/>
<reference evidence="3" key="1">
    <citation type="submission" date="2016-06" db="EMBL/GenBank/DDBJ databases">
        <authorList>
            <person name="Zhan P."/>
        </authorList>
    </citation>
    <scope>NUCLEOTIDE SEQUENCE [LARGE SCALE GENOMIC DNA]</scope>
    <source>
        <strain evidence="3">T28</strain>
    </source>
</reference>
<accession>A0A1B7ZCB1</accession>